<reference evidence="1" key="1">
    <citation type="submission" date="2019-08" db="EMBL/GenBank/DDBJ databases">
        <authorList>
            <person name="Kucharzyk K."/>
            <person name="Murdoch R.W."/>
            <person name="Higgins S."/>
            <person name="Loffler F."/>
        </authorList>
    </citation>
    <scope>NUCLEOTIDE SEQUENCE</scope>
</reference>
<comment type="caution">
    <text evidence="1">The sequence shown here is derived from an EMBL/GenBank/DDBJ whole genome shotgun (WGS) entry which is preliminary data.</text>
</comment>
<gene>
    <name evidence="1" type="ORF">SDC9_161766</name>
</gene>
<proteinExistence type="predicted"/>
<dbReference type="AlphaFoldDB" id="A0A645FM65"/>
<evidence type="ECO:0000313" key="1">
    <source>
        <dbReference type="EMBL" id="MPN14439.1"/>
    </source>
</evidence>
<dbReference type="PANTHER" id="PTHR38659:SF2">
    <property type="entry name" value="HDIG DOMAIN PROTEIN"/>
    <property type="match status" value="1"/>
</dbReference>
<dbReference type="EMBL" id="VSSQ01061065">
    <property type="protein sequence ID" value="MPN14439.1"/>
    <property type="molecule type" value="Genomic_DNA"/>
</dbReference>
<name>A0A645FM65_9ZZZZ</name>
<dbReference type="PANTHER" id="PTHR38659">
    <property type="entry name" value="METAL-DEPENDENT PHOSPHOHYDROLASE"/>
    <property type="match status" value="1"/>
</dbReference>
<protein>
    <submittedName>
        <fullName evidence="1">Uncharacterized protein</fullName>
    </submittedName>
</protein>
<sequence>MEKILFTIDELTGLVTAACLMRPSKSVLDIELKSVKKKYKTQSFAAGVDRSIIEKGCAMIEKDLDYVINEVITGMRECAEEIGLKGTL</sequence>
<accession>A0A645FM65</accession>
<organism evidence="1">
    <name type="scientific">bioreactor metagenome</name>
    <dbReference type="NCBI Taxonomy" id="1076179"/>
    <lineage>
        <taxon>unclassified sequences</taxon>
        <taxon>metagenomes</taxon>
        <taxon>ecological metagenomes</taxon>
    </lineage>
</organism>